<evidence type="ECO:0000313" key="2">
    <source>
        <dbReference type="EMBL" id="CED82033.1"/>
    </source>
</evidence>
<sequence length="116" mass="12730">MSPAATVTDHGNGSAQQDQHQATQEQEIRDAHAQKFEEGKENAHSLLDKTDERSIKNTLAAAEKAEKEQARKDAQPEPLATEAARSHGNEPSRGAVIDEQLQIEDELAIKKLDAKH</sequence>
<feature type="compositionally biased region" description="Low complexity" evidence="1">
    <location>
        <begin position="15"/>
        <end position="25"/>
    </location>
</feature>
<dbReference type="EMBL" id="LN483124">
    <property type="protein sequence ID" value="CED82033.1"/>
    <property type="molecule type" value="Genomic_DNA"/>
</dbReference>
<proteinExistence type="predicted"/>
<protein>
    <submittedName>
        <fullName evidence="2">Uncharacterized protein</fullName>
    </submittedName>
</protein>
<reference evidence="2" key="1">
    <citation type="submission" date="2014-08" db="EMBL/GenBank/DDBJ databases">
        <authorList>
            <person name="Sharma Rahul"/>
            <person name="Thines Marco"/>
        </authorList>
    </citation>
    <scope>NUCLEOTIDE SEQUENCE</scope>
</reference>
<dbReference type="AlphaFoldDB" id="A0A0F7SPI2"/>
<name>A0A0F7SPI2_PHARH</name>
<feature type="region of interest" description="Disordered" evidence="1">
    <location>
        <begin position="1"/>
        <end position="99"/>
    </location>
</feature>
<dbReference type="PANTHER" id="PTHR39475:SF1">
    <property type="entry name" value="CONIDIATION-SPECIFIC PROTEIN 6"/>
    <property type="match status" value="1"/>
</dbReference>
<evidence type="ECO:0000256" key="1">
    <source>
        <dbReference type="SAM" id="MobiDB-lite"/>
    </source>
</evidence>
<organism evidence="2">
    <name type="scientific">Phaffia rhodozyma</name>
    <name type="common">Yeast</name>
    <name type="synonym">Xanthophyllomyces dendrorhous</name>
    <dbReference type="NCBI Taxonomy" id="264483"/>
    <lineage>
        <taxon>Eukaryota</taxon>
        <taxon>Fungi</taxon>
        <taxon>Dikarya</taxon>
        <taxon>Basidiomycota</taxon>
        <taxon>Agaricomycotina</taxon>
        <taxon>Tremellomycetes</taxon>
        <taxon>Cystofilobasidiales</taxon>
        <taxon>Mrakiaceae</taxon>
        <taxon>Phaffia</taxon>
    </lineage>
</organism>
<accession>A0A0F7SPI2</accession>
<feature type="compositionally biased region" description="Basic and acidic residues" evidence="1">
    <location>
        <begin position="26"/>
        <end position="55"/>
    </location>
</feature>
<feature type="compositionally biased region" description="Basic and acidic residues" evidence="1">
    <location>
        <begin position="63"/>
        <end position="75"/>
    </location>
</feature>
<dbReference type="PANTHER" id="PTHR39475">
    <property type="entry name" value="CONIDIATION-SPECIFIC PROTEIN 6"/>
    <property type="match status" value="1"/>
</dbReference>